<dbReference type="AlphaFoldDB" id="D7BCQ1"/>
<keyword evidence="1" id="KW-1133">Transmembrane helix</keyword>
<protein>
    <recommendedName>
        <fullName evidence="4">DUF2905 domain-containing protein</fullName>
    </recommendedName>
</protein>
<dbReference type="eggNOG" id="ENOG5032GE2">
    <property type="taxonomic scope" value="Bacteria"/>
</dbReference>
<dbReference type="Pfam" id="PF11146">
    <property type="entry name" value="DUF2905"/>
    <property type="match status" value="1"/>
</dbReference>
<proteinExistence type="predicted"/>
<keyword evidence="3" id="KW-1185">Reference proteome</keyword>
<dbReference type="PANTHER" id="PTHR36443:SF1">
    <property type="entry name" value="BSR5223 PROTEIN"/>
    <property type="match status" value="1"/>
</dbReference>
<keyword evidence="1" id="KW-0812">Transmembrane</keyword>
<sequence length="91" mass="10513">MRDLAARGFVRLQSRAMGIGRWLIALGVLLILLGLVWLYAPRLLAWFGHLPGDIRIEREGFRFYFPLTSTLLLSLALSLVFNLLARWFREP</sequence>
<dbReference type="Proteomes" id="UP000001916">
    <property type="component" value="Chromosome"/>
</dbReference>
<dbReference type="EMBL" id="CP002042">
    <property type="protein sequence ID" value="ADH62936.1"/>
    <property type="molecule type" value="Genomic_DNA"/>
</dbReference>
<keyword evidence="1" id="KW-0472">Membrane</keyword>
<name>D7BCQ1_ALLS1</name>
<dbReference type="HOGENOM" id="CLU_181383_1_0_0"/>
<dbReference type="STRING" id="526227.Mesil_1031"/>
<organism evidence="2 3">
    <name type="scientific">Allomeiothermus silvanus (strain ATCC 700542 / DSM 9946 / NBRC 106475 / NCIMB 13440 / VI-R2)</name>
    <name type="common">Thermus silvanus</name>
    <dbReference type="NCBI Taxonomy" id="526227"/>
    <lineage>
        <taxon>Bacteria</taxon>
        <taxon>Thermotogati</taxon>
        <taxon>Deinococcota</taxon>
        <taxon>Deinococci</taxon>
        <taxon>Thermales</taxon>
        <taxon>Thermaceae</taxon>
        <taxon>Allomeiothermus</taxon>
    </lineage>
</organism>
<gene>
    <name evidence="2" type="ordered locus">Mesil_1031</name>
</gene>
<dbReference type="InterPro" id="IPR021320">
    <property type="entry name" value="DUF2905"/>
</dbReference>
<dbReference type="PANTHER" id="PTHR36443">
    <property type="entry name" value="BSR5223 PROTEIN"/>
    <property type="match status" value="1"/>
</dbReference>
<evidence type="ECO:0000256" key="1">
    <source>
        <dbReference type="SAM" id="Phobius"/>
    </source>
</evidence>
<dbReference type="KEGG" id="msv:Mesil_1031"/>
<evidence type="ECO:0000313" key="2">
    <source>
        <dbReference type="EMBL" id="ADH62936.1"/>
    </source>
</evidence>
<evidence type="ECO:0000313" key="3">
    <source>
        <dbReference type="Proteomes" id="UP000001916"/>
    </source>
</evidence>
<evidence type="ECO:0008006" key="4">
    <source>
        <dbReference type="Google" id="ProtNLM"/>
    </source>
</evidence>
<feature type="transmembrane region" description="Helical" evidence="1">
    <location>
        <begin position="21"/>
        <end position="40"/>
    </location>
</feature>
<accession>D7BCQ1</accession>
<reference evidence="2 3" key="1">
    <citation type="journal article" date="2010" name="Stand. Genomic Sci.">
        <title>Complete genome sequence of Meiothermus silvanus type strain (VI-R2).</title>
        <authorList>
            <person name="Sikorski J."/>
            <person name="Tindall B.J."/>
            <person name="Lowry S."/>
            <person name="Lucas S."/>
            <person name="Nolan M."/>
            <person name="Copeland A."/>
            <person name="Glavina Del Rio T."/>
            <person name="Tice H."/>
            <person name="Cheng J.F."/>
            <person name="Han C."/>
            <person name="Pitluck S."/>
            <person name="Liolios K."/>
            <person name="Ivanova N."/>
            <person name="Mavromatis K."/>
            <person name="Mikhailova N."/>
            <person name="Pati A."/>
            <person name="Goodwin L."/>
            <person name="Chen A."/>
            <person name="Palaniappan K."/>
            <person name="Land M."/>
            <person name="Hauser L."/>
            <person name="Chang Y.J."/>
            <person name="Jeffries C.D."/>
            <person name="Rohde M."/>
            <person name="Goker M."/>
            <person name="Woyke T."/>
            <person name="Bristow J."/>
            <person name="Eisen J.A."/>
            <person name="Markowitz V."/>
            <person name="Hugenholtz P."/>
            <person name="Kyrpides N.C."/>
            <person name="Klenk H.P."/>
            <person name="Lapidus A."/>
        </authorList>
    </citation>
    <scope>NUCLEOTIDE SEQUENCE [LARGE SCALE GENOMIC DNA]</scope>
    <source>
        <strain evidence="3">ATCC 700542 / DSM 9946 / VI-R2</strain>
    </source>
</reference>
<feature type="transmembrane region" description="Helical" evidence="1">
    <location>
        <begin position="63"/>
        <end position="85"/>
    </location>
</feature>